<accession>A0A255GSQ3</accession>
<feature type="transmembrane region" description="Helical" evidence="2">
    <location>
        <begin position="241"/>
        <end position="264"/>
    </location>
</feature>
<dbReference type="InterPro" id="IPR005182">
    <property type="entry name" value="YdbS-like_PH"/>
</dbReference>
<gene>
    <name evidence="4" type="ORF">CGZ93_14435</name>
</gene>
<dbReference type="RefSeq" id="WP_094364855.1">
    <property type="nucleotide sequence ID" value="NZ_NMVQ01000043.1"/>
</dbReference>
<keyword evidence="2" id="KW-0812">Transmembrane</keyword>
<name>A0A255GSQ3_9ACTN</name>
<evidence type="ECO:0000313" key="4">
    <source>
        <dbReference type="EMBL" id="OYO18621.1"/>
    </source>
</evidence>
<evidence type="ECO:0000256" key="2">
    <source>
        <dbReference type="SAM" id="Phobius"/>
    </source>
</evidence>
<reference evidence="4 5" key="1">
    <citation type="submission" date="2017-07" db="EMBL/GenBank/DDBJ databases">
        <title>Draft whole genome sequences of clinical Proprionibacteriaceae strains.</title>
        <authorList>
            <person name="Bernier A.-M."/>
            <person name="Bernard K."/>
            <person name="Domingo M.-C."/>
        </authorList>
    </citation>
    <scope>NUCLEOTIDE SEQUENCE [LARGE SCALE GENOMIC DNA]</scope>
    <source>
        <strain evidence="4 5">NML 130396</strain>
    </source>
</reference>
<dbReference type="PIRSF" id="PIRSF026631">
    <property type="entry name" value="UCP026631"/>
    <property type="match status" value="1"/>
</dbReference>
<dbReference type="Proteomes" id="UP000216311">
    <property type="component" value="Unassembled WGS sequence"/>
</dbReference>
<feature type="transmembrane region" description="Helical" evidence="2">
    <location>
        <begin position="215"/>
        <end position="235"/>
    </location>
</feature>
<feature type="domain" description="YdbS-like PH" evidence="3">
    <location>
        <begin position="97"/>
        <end position="175"/>
    </location>
</feature>
<evidence type="ECO:0000313" key="5">
    <source>
        <dbReference type="Proteomes" id="UP000216311"/>
    </source>
</evidence>
<evidence type="ECO:0000256" key="1">
    <source>
        <dbReference type="SAM" id="MobiDB-lite"/>
    </source>
</evidence>
<feature type="region of interest" description="Disordered" evidence="1">
    <location>
        <begin position="1"/>
        <end position="31"/>
    </location>
</feature>
<keyword evidence="2" id="KW-0472">Membrane</keyword>
<protein>
    <recommendedName>
        <fullName evidence="3">YdbS-like PH domain-containing protein</fullName>
    </recommendedName>
</protein>
<dbReference type="AlphaFoldDB" id="A0A255GSQ3"/>
<dbReference type="OrthoDB" id="3190163at2"/>
<organism evidence="4 5">
    <name type="scientific">Enemella dayhoffiae</name>
    <dbReference type="NCBI Taxonomy" id="2016507"/>
    <lineage>
        <taxon>Bacteria</taxon>
        <taxon>Bacillati</taxon>
        <taxon>Actinomycetota</taxon>
        <taxon>Actinomycetes</taxon>
        <taxon>Propionibacteriales</taxon>
        <taxon>Propionibacteriaceae</taxon>
        <taxon>Enemella</taxon>
    </lineage>
</organism>
<evidence type="ECO:0000259" key="3">
    <source>
        <dbReference type="Pfam" id="PF03703"/>
    </source>
</evidence>
<sequence length="478" mass="53404">MSLPAPPPDDPRPPQTQATPEPGEKPPTIAQRPHPLTPLIRGWVVFVAIIVAFSQELIPRGGPRSGREIDWFSIWWIIALGILAVALLAGLVSLAAWWWTRYVIDDTELRIETGMLTRSSRRIPFGKVQSIDVIQPLAARLFGLCELRIEAGGGDSRVVLRYLKRDRAYQLRDYLLTRAHGVRTTLAESEQQPQADAFNDLASSDRILVRLQPPILVLGLVTSTEFIISVLAVLTAMAITWWLGVGVFAIGGLIPLIIGTLSMISRRVISQFNYTLAQTGGGALRITRGLTNLTSQSVPLDRIQGVRISQSWLWRHFLRLHRVDIDVLGYGHHDGTENTRSASSMLLPVARTEQVRLTMAHLLPTAADEQITLQRVPRRAAWLRPIGWRTLRYGWNEEVMVAESGWLSHHRDIVPHAKTQSVRLTQGPLQRRLRLATVHVDTTPGPVTQVLHHLDVAEARRIVDEQLPRAARARAGLP</sequence>
<dbReference type="PANTHER" id="PTHR34473:SF2">
    <property type="entry name" value="UPF0699 TRANSMEMBRANE PROTEIN YDBT"/>
    <property type="match status" value="1"/>
</dbReference>
<dbReference type="InterPro" id="IPR014529">
    <property type="entry name" value="UCP026631"/>
</dbReference>
<feature type="domain" description="YdbS-like PH" evidence="3">
    <location>
        <begin position="388"/>
        <end position="464"/>
    </location>
</feature>
<feature type="transmembrane region" description="Helical" evidence="2">
    <location>
        <begin position="36"/>
        <end position="54"/>
    </location>
</feature>
<comment type="caution">
    <text evidence="4">The sequence shown here is derived from an EMBL/GenBank/DDBJ whole genome shotgun (WGS) entry which is preliminary data.</text>
</comment>
<dbReference type="PANTHER" id="PTHR34473">
    <property type="entry name" value="UPF0699 TRANSMEMBRANE PROTEIN YDBS"/>
    <property type="match status" value="1"/>
</dbReference>
<proteinExistence type="predicted"/>
<dbReference type="EMBL" id="NMVQ01000043">
    <property type="protein sequence ID" value="OYO18621.1"/>
    <property type="molecule type" value="Genomic_DNA"/>
</dbReference>
<keyword evidence="5" id="KW-1185">Reference proteome</keyword>
<dbReference type="Pfam" id="PF03703">
    <property type="entry name" value="bPH_2"/>
    <property type="match status" value="3"/>
</dbReference>
<feature type="transmembrane region" description="Helical" evidence="2">
    <location>
        <begin position="74"/>
        <end position="100"/>
    </location>
</feature>
<feature type="domain" description="YdbS-like PH" evidence="3">
    <location>
        <begin position="283"/>
        <end position="356"/>
    </location>
</feature>
<keyword evidence="2" id="KW-1133">Transmembrane helix</keyword>